<reference evidence="7" key="1">
    <citation type="journal article" date="2021" name="PeerJ">
        <title>Extensive microbial diversity within the chicken gut microbiome revealed by metagenomics and culture.</title>
        <authorList>
            <person name="Gilroy R."/>
            <person name="Ravi A."/>
            <person name="Getino M."/>
            <person name="Pursley I."/>
            <person name="Horton D.L."/>
            <person name="Alikhan N.F."/>
            <person name="Baker D."/>
            <person name="Gharbi K."/>
            <person name="Hall N."/>
            <person name="Watson M."/>
            <person name="Adriaenssens E.M."/>
            <person name="Foster-Nyarko E."/>
            <person name="Jarju S."/>
            <person name="Secka A."/>
            <person name="Antonio M."/>
            <person name="Oren A."/>
            <person name="Chaudhuri R.R."/>
            <person name="La Ragione R."/>
            <person name="Hildebrand F."/>
            <person name="Pallen M.J."/>
        </authorList>
    </citation>
    <scope>NUCLEOTIDE SEQUENCE</scope>
    <source>
        <strain evidence="7">1719</strain>
    </source>
</reference>
<dbReference type="GO" id="GO:0017004">
    <property type="term" value="P:cytochrome complex assembly"/>
    <property type="evidence" value="ECO:0007669"/>
    <property type="project" value="UniProtKB-KW"/>
</dbReference>
<dbReference type="GO" id="GO:0030313">
    <property type="term" value="C:cell envelope"/>
    <property type="evidence" value="ECO:0007669"/>
    <property type="project" value="UniProtKB-SubCell"/>
</dbReference>
<sequence>MKTRNFLKYLMLSIVALFSATAMSQTTGGISVGDPAPEIKYSKWIKGESFDSFDPNKLYVMEFWATWCGPCKMAMPHLTKLQQQYKEQVTFVGVNVWEKIPQGLSYDSSLPEVEKFVKSNDANMGYSIISDNNEQYMSNEWLRAAGQNGIPATFIIKDSKIIWMGHPNSLDSIIPQVIDGSFDMQAFKEESDKRTHKEREQREMIMTLFKPIEEALSVKDYKRAFELMDKMSQERPEFKSTMSVMKFKTLLTKVDELEAIRFAEEALLNERAGSYLILEEVYKVEGLSPETYLWATEKIDNFNEITNPVIIDALATCYAKGGDYANAIRYQEQAVVLAEKALREEEMIGTIMDYTVEEYKNKLTEYKKVK</sequence>
<dbReference type="InterPro" id="IPR013766">
    <property type="entry name" value="Thioredoxin_domain"/>
</dbReference>
<dbReference type="PANTHER" id="PTHR42852:SF6">
    <property type="entry name" value="THIOL:DISULFIDE INTERCHANGE PROTEIN DSBE"/>
    <property type="match status" value="1"/>
</dbReference>
<organism evidence="7 8">
    <name type="scientific">Candidatus Sphingobacterium stercoripullorum</name>
    <dbReference type="NCBI Taxonomy" id="2838759"/>
    <lineage>
        <taxon>Bacteria</taxon>
        <taxon>Pseudomonadati</taxon>
        <taxon>Bacteroidota</taxon>
        <taxon>Sphingobacteriia</taxon>
        <taxon>Sphingobacteriales</taxon>
        <taxon>Sphingobacteriaceae</taxon>
        <taxon>Sphingobacterium</taxon>
    </lineage>
</organism>
<comment type="caution">
    <text evidence="7">The sequence shown here is derived from an EMBL/GenBank/DDBJ whole genome shotgun (WGS) entry which is preliminary data.</text>
</comment>
<keyword evidence="3" id="KW-1015">Disulfide bond</keyword>
<evidence type="ECO:0000256" key="4">
    <source>
        <dbReference type="ARBA" id="ARBA00023284"/>
    </source>
</evidence>
<evidence type="ECO:0000259" key="6">
    <source>
        <dbReference type="PROSITE" id="PS51352"/>
    </source>
</evidence>
<dbReference type="Gene3D" id="3.40.30.10">
    <property type="entry name" value="Glutaredoxin"/>
    <property type="match status" value="1"/>
</dbReference>
<dbReference type="AlphaFoldDB" id="A0A9D1W9I3"/>
<dbReference type="InterPro" id="IPR036249">
    <property type="entry name" value="Thioredoxin-like_sf"/>
</dbReference>
<gene>
    <name evidence="7" type="ORF">H9853_06655</name>
</gene>
<dbReference type="PROSITE" id="PS51352">
    <property type="entry name" value="THIOREDOXIN_2"/>
    <property type="match status" value="1"/>
</dbReference>
<feature type="domain" description="Thioredoxin" evidence="6">
    <location>
        <begin position="30"/>
        <end position="183"/>
    </location>
</feature>
<dbReference type="EMBL" id="DXEZ01000184">
    <property type="protein sequence ID" value="HIX54688.1"/>
    <property type="molecule type" value="Genomic_DNA"/>
</dbReference>
<accession>A0A9D1W9I3</accession>
<reference evidence="7" key="2">
    <citation type="submission" date="2021-04" db="EMBL/GenBank/DDBJ databases">
        <authorList>
            <person name="Gilroy R."/>
        </authorList>
    </citation>
    <scope>NUCLEOTIDE SEQUENCE</scope>
    <source>
        <strain evidence="7">1719</strain>
    </source>
</reference>
<dbReference type="InterPro" id="IPR050553">
    <property type="entry name" value="Thioredoxin_ResA/DsbE_sf"/>
</dbReference>
<evidence type="ECO:0000256" key="5">
    <source>
        <dbReference type="SAM" id="SignalP"/>
    </source>
</evidence>
<evidence type="ECO:0000256" key="2">
    <source>
        <dbReference type="ARBA" id="ARBA00022748"/>
    </source>
</evidence>
<feature type="chain" id="PRO_5039088707" evidence="5">
    <location>
        <begin position="25"/>
        <end position="370"/>
    </location>
</feature>
<keyword evidence="5" id="KW-0732">Signal</keyword>
<proteinExistence type="predicted"/>
<evidence type="ECO:0000313" key="7">
    <source>
        <dbReference type="EMBL" id="HIX54688.1"/>
    </source>
</evidence>
<dbReference type="Proteomes" id="UP000824156">
    <property type="component" value="Unassembled WGS sequence"/>
</dbReference>
<keyword evidence="2" id="KW-0201">Cytochrome c-type biogenesis</keyword>
<evidence type="ECO:0000256" key="1">
    <source>
        <dbReference type="ARBA" id="ARBA00004196"/>
    </source>
</evidence>
<dbReference type="Pfam" id="PF00085">
    <property type="entry name" value="Thioredoxin"/>
    <property type="match status" value="1"/>
</dbReference>
<protein>
    <submittedName>
        <fullName evidence="7">TlpA family protein disulfide reductase</fullName>
    </submittedName>
</protein>
<evidence type="ECO:0000313" key="8">
    <source>
        <dbReference type="Proteomes" id="UP000824156"/>
    </source>
</evidence>
<evidence type="ECO:0000256" key="3">
    <source>
        <dbReference type="ARBA" id="ARBA00023157"/>
    </source>
</evidence>
<name>A0A9D1W9I3_9SPHI</name>
<keyword evidence="4" id="KW-0676">Redox-active center</keyword>
<dbReference type="SUPFAM" id="SSF52833">
    <property type="entry name" value="Thioredoxin-like"/>
    <property type="match status" value="1"/>
</dbReference>
<dbReference type="PANTHER" id="PTHR42852">
    <property type="entry name" value="THIOL:DISULFIDE INTERCHANGE PROTEIN DSBE"/>
    <property type="match status" value="1"/>
</dbReference>
<comment type="subcellular location">
    <subcellularLocation>
        <location evidence="1">Cell envelope</location>
    </subcellularLocation>
</comment>
<feature type="signal peptide" evidence="5">
    <location>
        <begin position="1"/>
        <end position="24"/>
    </location>
</feature>
<dbReference type="CDD" id="cd02966">
    <property type="entry name" value="TlpA_like_family"/>
    <property type="match status" value="1"/>
</dbReference>